<dbReference type="GO" id="GO:0048193">
    <property type="term" value="P:Golgi vesicle transport"/>
    <property type="evidence" value="ECO:0007669"/>
    <property type="project" value="TreeGrafter"/>
</dbReference>
<dbReference type="GO" id="GO:0032456">
    <property type="term" value="P:endocytic recycling"/>
    <property type="evidence" value="ECO:0007669"/>
    <property type="project" value="UniProtKB-UniRule"/>
</dbReference>
<comment type="function">
    <text evidence="3">Involved in retrograde transport from early and late endosomes to the late Golgi. The GARP complex is required for the maintenance of protein retrieval from endosomes to the TGN, acid hydrolase sorting, lysosome function, endosomal cholesterol traffic and autophagy. Acts as component of the EARP complex that is involved in endocytic recycling.</text>
</comment>
<evidence type="ECO:0000256" key="2">
    <source>
        <dbReference type="ARBA" id="ARBA00016122"/>
    </source>
</evidence>
<keyword evidence="3" id="KW-0333">Golgi apparatus</keyword>
<keyword evidence="3" id="KW-0967">Endosome</keyword>
<dbReference type="Proteomes" id="UP000189705">
    <property type="component" value="Unplaced"/>
</dbReference>
<proteinExistence type="inferred from homology"/>
<sequence>MLGVHTLLRKLQFLLELPARLTRCVELEAYGTAVRYHGRARAVLHHYRHLPSFHGIQADCQVIMAGLAQRLRQRFRDGGSGAKDLAECVELLLELEEPAEELCDEFLAHAGARLAAELDTLEAELGPPGGAPTCDILEFTDRGCNSFVGNLCLVIASYQELFVSRAGAAPIAPMARAKLATFVEGLLGRYFGLVERRVQLEKGVGDSSLLVRALDRFHRRLQALEQLLPGAGAASEGTAIVERAARARVAQYLQALRGFYQDCLTDVRQALAAPRLASKEGPGLAELLATVSASLLGQVKAVLGYVHLFTARDVAFSNKPYFKGEFCSQAVREGLVVGFIRAVCGTAQQFCEAPGEMGVPSSPESRLKGRGRSCPGSKGGVLAALAVMEAPGSPAPSPDASLALQAEVAGTPGSVLCAEARAAAQRLLTHYVRVQGLAVSQMLRKSVETRDWVGTIEPRTVRAVMKRVVEDTTAIDVQVGLLYEEGVRKAQSSDSSKRTFSVYSSSRQQGRYAPSYTPSAPMDTNLLSNIQKLFSERIDIFSPVEFNKVSVLTGIVKISLKSFLECVRLRTFGRFGLQQVQVDCHYLQLYLWRFVGDEGLVHGLLDEIVASAAHRCLDPVPMEPSVVEVICERG</sequence>
<organism evidence="4 5">
    <name type="scientific">Alligator sinensis</name>
    <name type="common">Chinese alligator</name>
    <dbReference type="NCBI Taxonomy" id="38654"/>
    <lineage>
        <taxon>Eukaryota</taxon>
        <taxon>Metazoa</taxon>
        <taxon>Chordata</taxon>
        <taxon>Craniata</taxon>
        <taxon>Vertebrata</taxon>
        <taxon>Euteleostomi</taxon>
        <taxon>Archelosauria</taxon>
        <taxon>Archosauria</taxon>
        <taxon>Crocodylia</taxon>
        <taxon>Alligatoridae</taxon>
        <taxon>Alligatorinae</taxon>
        <taxon>Alligator</taxon>
    </lineage>
</organism>
<dbReference type="InParanoid" id="A0A3Q0HFF6"/>
<evidence type="ECO:0000313" key="5">
    <source>
        <dbReference type="RefSeq" id="XP_025070706.1"/>
    </source>
</evidence>
<dbReference type="GO" id="GO:1990745">
    <property type="term" value="C:EARP complex"/>
    <property type="evidence" value="ECO:0007669"/>
    <property type="project" value="UniProtKB-UniRule"/>
</dbReference>
<dbReference type="PANTHER" id="PTHR15954">
    <property type="entry name" value="VACUOLAR PROTEIN SORTING-ASSOCIATED PROTEIN 51 HOMOLOG"/>
    <property type="match status" value="1"/>
</dbReference>
<dbReference type="CTD" id="738"/>
<dbReference type="GeneID" id="102387970"/>
<reference evidence="5" key="1">
    <citation type="submission" date="2025-08" db="UniProtKB">
        <authorList>
            <consortium name="RefSeq"/>
        </authorList>
    </citation>
    <scope>IDENTIFICATION</scope>
</reference>
<comment type="similarity">
    <text evidence="1 3">Belongs to the VPS51 family.</text>
</comment>
<comment type="subcellular location">
    <subcellularLocation>
        <location evidence="3">Golgi apparatus</location>
        <location evidence="3">trans-Golgi network</location>
    </subcellularLocation>
    <subcellularLocation>
        <location evidence="3">Recycling endosome</location>
    </subcellularLocation>
    <text evidence="3">Localizes to the trans-Golgi network as part of the GARP complex, while it localizes to recycling endosomes as part of the EARP complex.</text>
</comment>
<dbReference type="FunCoup" id="A0A3Q0HFF6">
    <property type="interactions" value="436"/>
</dbReference>
<dbReference type="GO" id="GO:0005829">
    <property type="term" value="C:cytosol"/>
    <property type="evidence" value="ECO:0007669"/>
    <property type="project" value="GOC"/>
</dbReference>
<dbReference type="GO" id="GO:0000938">
    <property type="term" value="C:GARP complex"/>
    <property type="evidence" value="ECO:0007669"/>
    <property type="project" value="UniProtKB-UniRule"/>
</dbReference>
<evidence type="ECO:0000256" key="3">
    <source>
        <dbReference type="RuleBase" id="RU368010"/>
    </source>
</evidence>
<dbReference type="PANTHER" id="PTHR15954:SF4">
    <property type="entry name" value="VACUOLAR PROTEIN SORTING-ASSOCIATED PROTEIN 51 HOMOLOG"/>
    <property type="match status" value="1"/>
</dbReference>
<keyword evidence="4" id="KW-1185">Reference proteome</keyword>
<dbReference type="GO" id="GO:0006869">
    <property type="term" value="P:lipid transport"/>
    <property type="evidence" value="ECO:0007669"/>
    <property type="project" value="UniProtKB-UniRule"/>
</dbReference>
<dbReference type="RefSeq" id="XP_025070706.1">
    <property type="nucleotide sequence ID" value="XM_025214921.1"/>
</dbReference>
<dbReference type="STRING" id="38654.A0A3Q0HFF6"/>
<keyword evidence="3" id="KW-0813">Transport</keyword>
<name>A0A3Q0HFF6_ALLSI</name>
<keyword evidence="3" id="KW-0653">Protein transport</keyword>
<dbReference type="GO" id="GO:0015031">
    <property type="term" value="P:protein transport"/>
    <property type="evidence" value="ECO:0007669"/>
    <property type="project" value="UniProtKB-UniRule"/>
</dbReference>
<dbReference type="GO" id="GO:0007041">
    <property type="term" value="P:lysosomal transport"/>
    <property type="evidence" value="ECO:0007669"/>
    <property type="project" value="TreeGrafter"/>
</dbReference>
<gene>
    <name evidence="5" type="primary">VPS51</name>
</gene>
<dbReference type="GO" id="GO:0042147">
    <property type="term" value="P:retrograde transport, endosome to Golgi"/>
    <property type="evidence" value="ECO:0007669"/>
    <property type="project" value="UniProtKB-UniRule"/>
</dbReference>
<evidence type="ECO:0000313" key="4">
    <source>
        <dbReference type="Proteomes" id="UP000189705"/>
    </source>
</evidence>
<dbReference type="KEGG" id="asn:102387970"/>
<dbReference type="AlphaFoldDB" id="A0A3Q0HFF6"/>
<accession>A0A3Q0HFF6</accession>
<dbReference type="InterPro" id="IPR014812">
    <property type="entry name" value="Vps51"/>
</dbReference>
<dbReference type="GO" id="GO:0016020">
    <property type="term" value="C:membrane"/>
    <property type="evidence" value="ECO:0007669"/>
    <property type="project" value="TreeGrafter"/>
</dbReference>
<comment type="subunit">
    <text evidence="3">Component of the Golgi-associated retrograde protein (GARP) complex. Component of the endosome-associated retrograde protein (EARP) complex.</text>
</comment>
<dbReference type="GO" id="GO:0007030">
    <property type="term" value="P:Golgi organization"/>
    <property type="evidence" value="ECO:0007669"/>
    <property type="project" value="UniProtKB-UniRule"/>
</dbReference>
<evidence type="ECO:0000256" key="1">
    <source>
        <dbReference type="ARBA" id="ARBA00006080"/>
    </source>
</evidence>
<protein>
    <recommendedName>
        <fullName evidence="2 3">Vacuolar protein sorting-associated protein 51 homolog</fullName>
    </recommendedName>
</protein>
<keyword evidence="3" id="KW-0445">Lipid transport</keyword>